<name>A0A1D9Q5X5_SCLS1</name>
<reference evidence="2" key="1">
    <citation type="journal article" date="2017" name="Genome Biol. Evol.">
        <title>The complete genome sequence of the phytopathogenic fungus Sclerotinia sclerotiorum reveals insights into the genome architecture of broad host range pathogens.</title>
        <authorList>
            <person name="Derbyshire M."/>
            <person name="Denton-Giles M."/>
            <person name="Hegedus D."/>
            <person name="Seifbarghy S."/>
            <person name="Rollins J."/>
            <person name="van Kan J."/>
            <person name="Seidl M.F."/>
            <person name="Faino L."/>
            <person name="Mbengue M."/>
            <person name="Navaud O."/>
            <person name="Raffaele S."/>
            <person name="Hammond-Kosack K."/>
            <person name="Heard S."/>
            <person name="Oliver R."/>
        </authorList>
    </citation>
    <scope>NUCLEOTIDE SEQUENCE [LARGE SCALE GENOMIC DNA]</scope>
    <source>
        <strain evidence="2">ATCC 18683 / 1980 / Ss-1</strain>
    </source>
</reference>
<gene>
    <name evidence="1" type="ORF">sscle_06g051010</name>
</gene>
<organism evidence="1 2">
    <name type="scientific">Sclerotinia sclerotiorum (strain ATCC 18683 / 1980 / Ss-1)</name>
    <name type="common">White mold</name>
    <name type="synonym">Whetzelinia sclerotiorum</name>
    <dbReference type="NCBI Taxonomy" id="665079"/>
    <lineage>
        <taxon>Eukaryota</taxon>
        <taxon>Fungi</taxon>
        <taxon>Dikarya</taxon>
        <taxon>Ascomycota</taxon>
        <taxon>Pezizomycotina</taxon>
        <taxon>Leotiomycetes</taxon>
        <taxon>Helotiales</taxon>
        <taxon>Sclerotiniaceae</taxon>
        <taxon>Sclerotinia</taxon>
    </lineage>
</organism>
<dbReference type="EMBL" id="CP017819">
    <property type="protein sequence ID" value="APA10331.1"/>
    <property type="molecule type" value="Genomic_DNA"/>
</dbReference>
<dbReference type="OrthoDB" id="3562240at2759"/>
<protein>
    <submittedName>
        <fullName evidence="1">Uncharacterized protein</fullName>
    </submittedName>
</protein>
<accession>A0A1D9Q5X5</accession>
<evidence type="ECO:0000313" key="2">
    <source>
        <dbReference type="Proteomes" id="UP000177798"/>
    </source>
</evidence>
<dbReference type="RefSeq" id="XP_001591759.1">
    <property type="nucleotide sequence ID" value="XM_001591709.1"/>
</dbReference>
<dbReference type="AlphaFoldDB" id="A0A1D9Q5X5"/>
<proteinExistence type="predicted"/>
<dbReference type="KEGG" id="ssl:SS1G_07205"/>
<dbReference type="VEuPathDB" id="FungiDB:sscle_06g051010"/>
<evidence type="ECO:0000313" key="1">
    <source>
        <dbReference type="EMBL" id="APA10331.1"/>
    </source>
</evidence>
<sequence length="144" mass="16560">MEIEVEGEIGRNVEDDKKKMMDLRQSMDNTMHSNTAKRTGNIEDGGMLTAAAEFLLNENRSIPDVETDCQSINRSQRSQEITKFENQRAFPTRRSTIGGYRHASIVIEEGLESNRKKCEISNVRCVVSQVKKRWKNLWGKLKKL</sequence>
<dbReference type="Proteomes" id="UP000177798">
    <property type="component" value="Chromosome 6"/>
</dbReference>